<proteinExistence type="predicted"/>
<evidence type="ECO:0000259" key="3">
    <source>
        <dbReference type="Pfam" id="PF00294"/>
    </source>
</evidence>
<organism evidence="4 5">
    <name type="scientific">Candidatus Kaiserbacteria bacterium RIFCSPLOWO2_01_FULL_55_19</name>
    <dbReference type="NCBI Taxonomy" id="1798516"/>
    <lineage>
        <taxon>Bacteria</taxon>
        <taxon>Candidatus Kaiseribacteriota</taxon>
    </lineage>
</organism>
<gene>
    <name evidence="4" type="ORF">A2950_01295</name>
</gene>
<evidence type="ECO:0000256" key="1">
    <source>
        <dbReference type="ARBA" id="ARBA00022679"/>
    </source>
</evidence>
<protein>
    <recommendedName>
        <fullName evidence="3">Carbohydrate kinase PfkB domain-containing protein</fullName>
    </recommendedName>
</protein>
<evidence type="ECO:0000313" key="4">
    <source>
        <dbReference type="EMBL" id="OGG76561.1"/>
    </source>
</evidence>
<accession>A0A1F6ESE4</accession>
<evidence type="ECO:0000313" key="5">
    <source>
        <dbReference type="Proteomes" id="UP000176714"/>
    </source>
</evidence>
<reference evidence="4 5" key="1">
    <citation type="journal article" date="2016" name="Nat. Commun.">
        <title>Thousands of microbial genomes shed light on interconnected biogeochemical processes in an aquifer system.</title>
        <authorList>
            <person name="Anantharaman K."/>
            <person name="Brown C.T."/>
            <person name="Hug L.A."/>
            <person name="Sharon I."/>
            <person name="Castelle C.J."/>
            <person name="Probst A.J."/>
            <person name="Thomas B.C."/>
            <person name="Singh A."/>
            <person name="Wilkins M.J."/>
            <person name="Karaoz U."/>
            <person name="Brodie E.L."/>
            <person name="Williams K.H."/>
            <person name="Hubbard S.S."/>
            <person name="Banfield J.F."/>
        </authorList>
    </citation>
    <scope>NUCLEOTIDE SEQUENCE [LARGE SCALE GENOMIC DNA]</scope>
</reference>
<dbReference type="InterPro" id="IPR011611">
    <property type="entry name" value="PfkB_dom"/>
</dbReference>
<dbReference type="AlphaFoldDB" id="A0A1F6ESE4"/>
<name>A0A1F6ESE4_9BACT</name>
<dbReference type="Proteomes" id="UP000176714">
    <property type="component" value="Unassembled WGS sequence"/>
</dbReference>
<keyword evidence="1" id="KW-0808">Transferase</keyword>
<sequence length="328" mass="35711">MDLIAVGDIVTEPFIKLKDAEVHCAINNENCTISMRFGDKIPYESAEVVSAVGNAANAAVAAARLGVRAALVSDIGDDAVGEANRARLTEEGVATDYLSVHKGMRSNYHFALWYKDDRTILVKHEEYPYHFSPKIPGARWMYLSSLADHSLSYHEEIGKYLSLHPETKLAFQPGTFQIKLGVEALKGLYARSALFFCNKDEAGRILALPAGTDIKELLTKLRALGPEVVVVTDGPRGAYAYDGTEMLRVPMYPDQRPPIERTGAGDAFSSTVAAALILGKPLKEALLWGPINAMAVVQEIGAQKGLLTRAALEQYLATAPASYRVEPF</sequence>
<dbReference type="Gene3D" id="3.40.1190.20">
    <property type="match status" value="1"/>
</dbReference>
<dbReference type="GO" id="GO:0016301">
    <property type="term" value="F:kinase activity"/>
    <property type="evidence" value="ECO:0007669"/>
    <property type="project" value="UniProtKB-KW"/>
</dbReference>
<dbReference type="PANTHER" id="PTHR10584">
    <property type="entry name" value="SUGAR KINASE"/>
    <property type="match status" value="1"/>
</dbReference>
<evidence type="ECO:0000256" key="2">
    <source>
        <dbReference type="ARBA" id="ARBA00022777"/>
    </source>
</evidence>
<dbReference type="SUPFAM" id="SSF53613">
    <property type="entry name" value="Ribokinase-like"/>
    <property type="match status" value="1"/>
</dbReference>
<dbReference type="EMBL" id="MFMD01000009">
    <property type="protein sequence ID" value="OGG76561.1"/>
    <property type="molecule type" value="Genomic_DNA"/>
</dbReference>
<dbReference type="InterPro" id="IPR029056">
    <property type="entry name" value="Ribokinase-like"/>
</dbReference>
<dbReference type="PANTHER" id="PTHR10584:SF166">
    <property type="entry name" value="RIBOKINASE"/>
    <property type="match status" value="1"/>
</dbReference>
<dbReference type="Pfam" id="PF00294">
    <property type="entry name" value="PfkB"/>
    <property type="match status" value="1"/>
</dbReference>
<comment type="caution">
    <text evidence="4">The sequence shown here is derived from an EMBL/GenBank/DDBJ whole genome shotgun (WGS) entry which is preliminary data.</text>
</comment>
<feature type="domain" description="Carbohydrate kinase PfkB" evidence="3">
    <location>
        <begin position="37"/>
        <end position="306"/>
    </location>
</feature>
<dbReference type="STRING" id="1798516.A2950_01295"/>
<keyword evidence="2" id="KW-0418">Kinase</keyword>